<dbReference type="InterPro" id="IPR000322">
    <property type="entry name" value="Glyco_hydro_31_TIM"/>
</dbReference>
<name>A0ABR4WB32_9GAMM</name>
<dbReference type="Gene3D" id="2.60.40.1760">
    <property type="entry name" value="glycosyl hydrolase (family 31)"/>
    <property type="match status" value="1"/>
</dbReference>
<protein>
    <submittedName>
        <fullName evidence="5">Glycoside hydrolase family protein</fullName>
    </submittedName>
</protein>
<keyword evidence="2 5" id="KW-0378">Hydrolase</keyword>
<dbReference type="SUPFAM" id="SSF51011">
    <property type="entry name" value="Glycosyl hydrolase domain"/>
    <property type="match status" value="1"/>
</dbReference>
<evidence type="ECO:0000259" key="4">
    <source>
        <dbReference type="Pfam" id="PF21365"/>
    </source>
</evidence>
<comment type="similarity">
    <text evidence="1 2">Belongs to the glycosyl hydrolase 31 family.</text>
</comment>
<dbReference type="InterPro" id="IPR013780">
    <property type="entry name" value="Glyco_hydro_b"/>
</dbReference>
<evidence type="ECO:0000313" key="6">
    <source>
        <dbReference type="Proteomes" id="UP000029443"/>
    </source>
</evidence>
<dbReference type="InterPro" id="IPR048395">
    <property type="entry name" value="Glyco_hydro_31_C"/>
</dbReference>
<dbReference type="SUPFAM" id="SSF74650">
    <property type="entry name" value="Galactose mutarotase-like"/>
    <property type="match status" value="1"/>
</dbReference>
<dbReference type="Pfam" id="PF01055">
    <property type="entry name" value="Glyco_hydro_31_2nd"/>
    <property type="match status" value="1"/>
</dbReference>
<reference evidence="5 6" key="1">
    <citation type="submission" date="2012-09" db="EMBL/GenBank/DDBJ databases">
        <title>Genome Sequence of alkane-degrading Bacterium Alcanivorax jadensis T9.</title>
        <authorList>
            <person name="Lai Q."/>
            <person name="Shao Z."/>
        </authorList>
    </citation>
    <scope>NUCLEOTIDE SEQUENCE [LARGE SCALE GENOMIC DNA]</scope>
    <source>
        <strain evidence="5 6">T9</strain>
    </source>
</reference>
<keyword evidence="2" id="KW-0326">Glycosidase</keyword>
<dbReference type="InterPro" id="IPR011013">
    <property type="entry name" value="Gal_mutarotase_sf_dom"/>
</dbReference>
<feature type="domain" description="Glycosyl hydrolase family 31 C-terminal" evidence="4">
    <location>
        <begin position="611"/>
        <end position="694"/>
    </location>
</feature>
<evidence type="ECO:0000256" key="1">
    <source>
        <dbReference type="ARBA" id="ARBA00007806"/>
    </source>
</evidence>
<accession>A0ABR4WB32</accession>
<comment type="caution">
    <text evidence="5">The sequence shown here is derived from an EMBL/GenBank/DDBJ whole genome shotgun (WGS) entry which is preliminary data.</text>
</comment>
<organism evidence="5 6">
    <name type="scientific">Alcanivorax jadensis T9</name>
    <dbReference type="NCBI Taxonomy" id="1177181"/>
    <lineage>
        <taxon>Bacteria</taxon>
        <taxon>Pseudomonadati</taxon>
        <taxon>Pseudomonadota</taxon>
        <taxon>Gammaproteobacteria</taxon>
        <taxon>Oceanospirillales</taxon>
        <taxon>Alcanivoracaceae</taxon>
        <taxon>Alcanivorax</taxon>
    </lineage>
</organism>
<keyword evidence="6" id="KW-1185">Reference proteome</keyword>
<dbReference type="SUPFAM" id="SSF51445">
    <property type="entry name" value="(Trans)glycosidases"/>
    <property type="match status" value="1"/>
</dbReference>
<dbReference type="InterPro" id="IPR052990">
    <property type="entry name" value="Sulfoquinovosidase_GH31"/>
</dbReference>
<sequence>MSFYDENGNKVLSSDRQQPPVPLLLRTPLPSRLLGGWTEIMPEAPALYAPFSFVVGDQINFQFPATFWVGNMLASASTGIEFRLTNVKDVSVDGNQLLLRVDTSDPSGREARVTVKADENSSFHVSVKVNQLLREVPLISASFDSTSSEAFRGFGGRRNKIDQRHEAFLNWAEEFSQTPEQLEPLIGDTFGEQYQFPTGPQGAYYIQSLFISDQGYGFMLDRDELSHWRMASDRNDAWRVEVAGGELDFLVVPGNQKQVVSRLSGINGRHRVPPRWSLGPMLSETIQEFTDSPENYTEKVKESLDQIEALELPVTAFAFEGWVGTKKTGAFDEIIQRLRAQNIKPVTYYRGFVGQTEDELEEPEVYQEALSRGYVTKRASGVPYIFGSPLMGGIAALIDFTNPQAVEWWKERIKKGLEEGSEGFMQDFGEQVQVDMVFHDGSSGIAMHNRNAALFHQATRQAFDEFVADNPDREPWFFVRFGNSGRRGSAHYESASWPGDNTADWSRASGLGSVIPDMLNRSVGGAYGFVTEIGGYIDIFGSIDSELLIRWANHASLMPVFRQHGGPVNGTPMPWRFDDPEVVEHYRAAMNRHIAAQPLIYRLWQEALATGIPITRPLWLEYPNDPEAGRQDQQFMLGPNVLVAPVVSPNSDGRDVYFPRGCWQHPETKETILGPQTQFIQAAVDELPYFFSCGAQPFPVPEGGF</sequence>
<dbReference type="Pfam" id="PF21365">
    <property type="entry name" value="Glyco_hydro_31_3rd"/>
    <property type="match status" value="1"/>
</dbReference>
<dbReference type="Gene3D" id="3.20.20.80">
    <property type="entry name" value="Glycosidases"/>
    <property type="match status" value="1"/>
</dbReference>
<feature type="domain" description="Glycoside hydrolase family 31 TIM barrel" evidence="3">
    <location>
        <begin position="272"/>
        <end position="602"/>
    </location>
</feature>
<evidence type="ECO:0000313" key="5">
    <source>
        <dbReference type="EMBL" id="KGD60552.1"/>
    </source>
</evidence>
<evidence type="ECO:0000259" key="3">
    <source>
        <dbReference type="Pfam" id="PF01055"/>
    </source>
</evidence>
<dbReference type="InterPro" id="IPR017853">
    <property type="entry name" value="GH"/>
</dbReference>
<evidence type="ECO:0000256" key="2">
    <source>
        <dbReference type="RuleBase" id="RU361185"/>
    </source>
</evidence>
<dbReference type="Gene3D" id="2.60.40.1180">
    <property type="entry name" value="Golgi alpha-mannosidase II"/>
    <property type="match status" value="1"/>
</dbReference>
<dbReference type="CDD" id="cd14752">
    <property type="entry name" value="GH31_N"/>
    <property type="match status" value="1"/>
</dbReference>
<dbReference type="PANTHER" id="PTHR46959:SF2">
    <property type="entry name" value="SULFOQUINOVOSIDASE"/>
    <property type="match status" value="1"/>
</dbReference>
<dbReference type="Proteomes" id="UP000029443">
    <property type="component" value="Unassembled WGS sequence"/>
</dbReference>
<dbReference type="GO" id="GO:0016787">
    <property type="term" value="F:hydrolase activity"/>
    <property type="evidence" value="ECO:0007669"/>
    <property type="project" value="UniProtKB-KW"/>
</dbReference>
<dbReference type="EMBL" id="ARXU01000010">
    <property type="protein sequence ID" value="KGD60552.1"/>
    <property type="molecule type" value="Genomic_DNA"/>
</dbReference>
<proteinExistence type="inferred from homology"/>
<dbReference type="PANTHER" id="PTHR46959">
    <property type="entry name" value="SULFOQUINOVOSIDASE"/>
    <property type="match status" value="1"/>
</dbReference>
<gene>
    <name evidence="5" type="ORF">T9A_02508</name>
</gene>